<evidence type="ECO:0000259" key="7">
    <source>
        <dbReference type="Pfam" id="PF21302"/>
    </source>
</evidence>
<organism evidence="8 9">
    <name type="scientific">Pseudoalteromonas agarivorans</name>
    <dbReference type="NCBI Taxonomy" id="176102"/>
    <lineage>
        <taxon>Bacteria</taxon>
        <taxon>Pseudomonadati</taxon>
        <taxon>Pseudomonadota</taxon>
        <taxon>Gammaproteobacteria</taxon>
        <taxon>Alteromonadales</taxon>
        <taxon>Pseudoalteromonadaceae</taxon>
        <taxon>Pseudoalteromonas</taxon>
    </lineage>
</organism>
<dbReference type="InterPro" id="IPR025714">
    <property type="entry name" value="Methyltranfer_dom"/>
</dbReference>
<evidence type="ECO:0000256" key="4">
    <source>
        <dbReference type="PIRSR" id="PIRSR018249-1"/>
    </source>
</evidence>
<feature type="binding site" evidence="4">
    <location>
        <position position="23"/>
    </location>
    <ligand>
        <name>Zn(2+)</name>
        <dbReference type="ChEBI" id="CHEBI:29105"/>
    </ligand>
</feature>
<feature type="binding site" evidence="4">
    <location>
        <position position="27"/>
    </location>
    <ligand>
        <name>Zn(2+)</name>
        <dbReference type="ChEBI" id="CHEBI:29105"/>
    </ligand>
</feature>
<accession>A0AAD0XCK5</accession>
<dbReference type="PANTHER" id="PTHR43464:SF19">
    <property type="entry name" value="UBIQUINONE BIOSYNTHESIS O-METHYLTRANSFERASE, MITOCHONDRIAL"/>
    <property type="match status" value="1"/>
</dbReference>
<feature type="binding site" evidence="4">
    <location>
        <position position="7"/>
    </location>
    <ligand>
        <name>Zn(2+)</name>
        <dbReference type="ChEBI" id="CHEBI:29105"/>
    </ligand>
</feature>
<feature type="domain" description="Methyltransferase" evidence="6">
    <location>
        <begin position="87"/>
        <end position="194"/>
    </location>
</feature>
<keyword evidence="2" id="KW-0808">Transferase</keyword>
<evidence type="ECO:0000256" key="3">
    <source>
        <dbReference type="ARBA" id="ARBA00022691"/>
    </source>
</evidence>
<dbReference type="GO" id="GO:0046872">
    <property type="term" value="F:metal ion binding"/>
    <property type="evidence" value="ECO:0007669"/>
    <property type="project" value="UniProtKB-KW"/>
</dbReference>
<gene>
    <name evidence="8" type="ORF">D9T18_07090</name>
</gene>
<feature type="binding site" evidence="4">
    <location>
        <position position="10"/>
    </location>
    <ligand>
        <name>Zn(2+)</name>
        <dbReference type="ChEBI" id="CHEBI:29105"/>
    </ligand>
</feature>
<feature type="domain" description="23S rRNA (guanine(745)-N(1))-methyltransferase N-terminal" evidence="7">
    <location>
        <begin position="5"/>
        <end position="48"/>
    </location>
</feature>
<evidence type="ECO:0000313" key="8">
    <source>
        <dbReference type="EMBL" id="AYM86484.1"/>
    </source>
</evidence>
<evidence type="ECO:0000256" key="5">
    <source>
        <dbReference type="PIRSR" id="PIRSR018249-2"/>
    </source>
</evidence>
<name>A0AAD0XCK5_9GAMM</name>
<dbReference type="InterPro" id="IPR016718">
    <property type="entry name" value="rRNA_m1G-MeTrfase_A_prd"/>
</dbReference>
<dbReference type="PANTHER" id="PTHR43464">
    <property type="entry name" value="METHYLTRANSFERASE"/>
    <property type="match status" value="1"/>
</dbReference>
<dbReference type="InterPro" id="IPR048647">
    <property type="entry name" value="RlmA_N"/>
</dbReference>
<dbReference type="Pfam" id="PF21302">
    <property type="entry name" value="Zn_ribbon_RlmA"/>
    <property type="match status" value="1"/>
</dbReference>
<dbReference type="GO" id="GO:0032259">
    <property type="term" value="P:methylation"/>
    <property type="evidence" value="ECO:0007669"/>
    <property type="project" value="UniProtKB-KW"/>
</dbReference>
<evidence type="ECO:0000313" key="9">
    <source>
        <dbReference type="Proteomes" id="UP000279995"/>
    </source>
</evidence>
<dbReference type="RefSeq" id="WP_121637386.1">
    <property type="nucleotide sequence ID" value="NZ_CP033065.1"/>
</dbReference>
<keyword evidence="1 8" id="KW-0489">Methyltransferase</keyword>
<dbReference type="Gene3D" id="3.40.50.150">
    <property type="entry name" value="Vaccinia Virus protein VP39"/>
    <property type="match status" value="1"/>
</dbReference>
<dbReference type="SUPFAM" id="SSF53335">
    <property type="entry name" value="S-adenosyl-L-methionine-dependent methyltransferases"/>
    <property type="match status" value="1"/>
</dbReference>
<keyword evidence="4" id="KW-0479">Metal-binding</keyword>
<dbReference type="AlphaFoldDB" id="A0AAD0XCK5"/>
<feature type="binding site" evidence="5">
    <location>
        <position position="181"/>
    </location>
    <ligand>
        <name>S-adenosyl-L-methionine</name>
        <dbReference type="ChEBI" id="CHEBI:59789"/>
    </ligand>
</feature>
<evidence type="ECO:0000256" key="1">
    <source>
        <dbReference type="ARBA" id="ARBA00022603"/>
    </source>
</evidence>
<dbReference type="GO" id="GO:0008168">
    <property type="term" value="F:methyltransferase activity"/>
    <property type="evidence" value="ECO:0007669"/>
    <property type="project" value="UniProtKB-KW"/>
</dbReference>
<keyword evidence="4" id="KW-0862">Zinc</keyword>
<keyword evidence="3 5" id="KW-0949">S-adenosyl-L-methionine</keyword>
<reference evidence="8 9" key="1">
    <citation type="submission" date="2018-10" db="EMBL/GenBank/DDBJ databases">
        <title>Complete Genome Sequence and Transcriptomic Profiles of a Marine Bacterium, Pseudoalteromonas agarivorans Hao 2018.</title>
        <authorList>
            <person name="Hao L."/>
        </authorList>
    </citation>
    <scope>NUCLEOTIDE SEQUENCE [LARGE SCALE GENOMIC DNA]</scope>
    <source>
        <strain evidence="8 9">Hao 2018</strain>
    </source>
</reference>
<dbReference type="CDD" id="cd02440">
    <property type="entry name" value="AdoMet_MTases"/>
    <property type="match status" value="1"/>
</dbReference>
<dbReference type="InterPro" id="IPR029063">
    <property type="entry name" value="SAM-dependent_MTases_sf"/>
</dbReference>
<evidence type="ECO:0000256" key="2">
    <source>
        <dbReference type="ARBA" id="ARBA00022679"/>
    </source>
</evidence>
<dbReference type="Pfam" id="PF13847">
    <property type="entry name" value="Methyltransf_31"/>
    <property type="match status" value="1"/>
</dbReference>
<feature type="binding site" evidence="5">
    <location>
        <position position="69"/>
    </location>
    <ligand>
        <name>S-adenosyl-L-methionine</name>
        <dbReference type="ChEBI" id="CHEBI:59789"/>
    </ligand>
</feature>
<dbReference type="Proteomes" id="UP000279995">
    <property type="component" value="Chromosome I"/>
</dbReference>
<sequence>MSLQYQCPLCNHALLKHNSSLRCDNNHTFDFAKEGYVNLLPVQHKNSKQPGDSLEMVQARRAFLEQGFYAFLQRALSNMISERKPSVLIDLGCGEGFYTHAIADKIEAQVYGVDISKSAVKYAAKRYPQCHFSVASISQAPFKSGTADVLLSVFAPLFEQELARLAAPNATLVVASPGPWHLKELKEYIYADVAKHTEIDTPSGFIKADQKLITEQVTLNFSDIKNLIMMTPFAWKFRPEHWQTLEEKGAQSVTLSFYITEFSKAD</sequence>
<proteinExistence type="predicted"/>
<evidence type="ECO:0000259" key="6">
    <source>
        <dbReference type="Pfam" id="PF13847"/>
    </source>
</evidence>
<dbReference type="EMBL" id="CP033065">
    <property type="protein sequence ID" value="AYM86484.1"/>
    <property type="molecule type" value="Genomic_DNA"/>
</dbReference>
<feature type="binding site" evidence="5">
    <location>
        <begin position="95"/>
        <end position="96"/>
    </location>
    <ligand>
        <name>S-adenosyl-L-methionine</name>
        <dbReference type="ChEBI" id="CHEBI:59789"/>
    </ligand>
</feature>
<protein>
    <submittedName>
        <fullName evidence="8">Methyltransferase domain-containing protein</fullName>
    </submittedName>
</protein>
<dbReference type="PIRSF" id="PIRSF018249">
    <property type="entry name" value="MyrA_prd"/>
    <property type="match status" value="1"/>
</dbReference>